<dbReference type="SMART" id="SM00088">
    <property type="entry name" value="PINT"/>
    <property type="match status" value="1"/>
</dbReference>
<dbReference type="OrthoDB" id="4082216at2759"/>
<dbReference type="OMA" id="ESIMTNY"/>
<dbReference type="eggNOG" id="ENOG502RQ2J">
    <property type="taxonomic scope" value="Eukaryota"/>
</dbReference>
<evidence type="ECO:0000313" key="3">
    <source>
        <dbReference type="Proteomes" id="UP000011777"/>
    </source>
</evidence>
<dbReference type="SUPFAM" id="SSF46785">
    <property type="entry name" value="Winged helix' DNA-binding domain"/>
    <property type="match status" value="1"/>
</dbReference>
<evidence type="ECO:0000313" key="2">
    <source>
        <dbReference type="EMBL" id="EMG46771.1"/>
    </source>
</evidence>
<comment type="caution">
    <text evidence="2">The sequence shown here is derived from an EMBL/GenBank/DDBJ whole genome shotgun (WGS) entry which is preliminary data.</text>
</comment>
<protein>
    <recommendedName>
        <fullName evidence="1">PCI domain-containing protein</fullName>
    </recommendedName>
</protein>
<reference evidence="2 3" key="1">
    <citation type="submission" date="2013-02" db="EMBL/GenBank/DDBJ databases">
        <title>Genome sequence of Candida maltosa Xu316, a potential industrial strain for xylitol and ethanol production.</title>
        <authorList>
            <person name="Yu J."/>
            <person name="Wang Q."/>
            <person name="Geng X."/>
            <person name="Bao W."/>
            <person name="He P."/>
            <person name="Cai J."/>
        </authorList>
    </citation>
    <scope>NUCLEOTIDE SEQUENCE [LARGE SCALE GENOMIC DNA]</scope>
    <source>
        <strain evidence="3">Xu316</strain>
    </source>
</reference>
<dbReference type="GO" id="GO:0008541">
    <property type="term" value="C:proteasome regulatory particle, lid subcomplex"/>
    <property type="evidence" value="ECO:0007669"/>
    <property type="project" value="UniProtKB-ARBA"/>
</dbReference>
<proteinExistence type="predicted"/>
<dbReference type="HOGENOM" id="CLU_075099_0_0_1"/>
<dbReference type="AlphaFoldDB" id="M3IK42"/>
<dbReference type="Proteomes" id="UP000011777">
    <property type="component" value="Unassembled WGS sequence"/>
</dbReference>
<dbReference type="Gene3D" id="1.25.40.570">
    <property type="match status" value="1"/>
</dbReference>
<sequence length="321" mass="37509">MTNNVLQVVNDNTKSDAIKIQELQEILKQLDKSTIVQLNTSTLSQSYQPVLNVLKLESLMVNHPGEHEAIITVIDELNKGSSNGLRNTSENDFKSWFVRFKLSDLQSDYQYLFKELKYDNFIDLINKKMLIINQLQSQGSSQYSKVFENYIKLKILELYLISNYDFRNGNILNYLKNDTGSYRTDEIDKLLHEYDQSPFISHDLFSIIVNYDFQNGYHQLILQNFDKSKLFSNVLENNIIRLSNHFQSIKISTIYQLLNVSNDQIDLESVIFNMIINNKFNEPTTIDQLSQTVEFGRVPRSNQEDHIKFFGNLVNNVYQKI</sequence>
<dbReference type="InterPro" id="IPR000717">
    <property type="entry name" value="PCI_dom"/>
</dbReference>
<gene>
    <name evidence="2" type="ORF">G210_2970</name>
</gene>
<evidence type="ECO:0000259" key="1">
    <source>
        <dbReference type="SMART" id="SM00088"/>
    </source>
</evidence>
<dbReference type="InterPro" id="IPR036390">
    <property type="entry name" value="WH_DNA-bd_sf"/>
</dbReference>
<accession>M3IK42</accession>
<dbReference type="EMBL" id="AOGT01001878">
    <property type="protein sequence ID" value="EMG46771.1"/>
    <property type="molecule type" value="Genomic_DNA"/>
</dbReference>
<keyword evidence="3" id="KW-1185">Reference proteome</keyword>
<name>M3IK42_CANMX</name>
<organism evidence="2 3">
    <name type="scientific">Candida maltosa (strain Xu316)</name>
    <name type="common">Yeast</name>
    <dbReference type="NCBI Taxonomy" id="1245528"/>
    <lineage>
        <taxon>Eukaryota</taxon>
        <taxon>Fungi</taxon>
        <taxon>Dikarya</taxon>
        <taxon>Ascomycota</taxon>
        <taxon>Saccharomycotina</taxon>
        <taxon>Pichiomycetes</taxon>
        <taxon>Debaryomycetaceae</taxon>
        <taxon>Candida/Lodderomyces clade</taxon>
        <taxon>Candida</taxon>
    </lineage>
</organism>
<feature type="domain" description="PCI" evidence="1">
    <location>
        <begin position="225"/>
        <end position="310"/>
    </location>
</feature>
<dbReference type="Pfam" id="PF01399">
    <property type="entry name" value="PCI"/>
    <property type="match status" value="1"/>
</dbReference>